<dbReference type="AlphaFoldDB" id="A0AAN5IG29"/>
<reference evidence="3" key="1">
    <citation type="submission" date="2022-10" db="EMBL/GenBank/DDBJ databases">
        <title>Genome assembly of Pristionchus species.</title>
        <authorList>
            <person name="Yoshida K."/>
            <person name="Sommer R.J."/>
        </authorList>
    </citation>
    <scope>NUCLEOTIDE SEQUENCE [LARGE SCALE GENOMIC DNA]</scope>
    <source>
        <strain evidence="3">RS5460</strain>
    </source>
</reference>
<proteinExistence type="predicted"/>
<name>A0AAN5IG29_9BILA</name>
<sequence length="90" mass="10008">PDCRAPAGLSLPAGLHPPDTLPHYFPRNSRTRCRRTCSSSCRLHPPLHSDNSSAPEMSPGPSAVARFRRRSGGWRRPWRGGVHPHSRCSF</sequence>
<feature type="non-terminal residue" evidence="2">
    <location>
        <position position="90"/>
    </location>
</feature>
<dbReference type="EMBL" id="BTRK01000006">
    <property type="protein sequence ID" value="GMR63015.1"/>
    <property type="molecule type" value="Genomic_DNA"/>
</dbReference>
<organism evidence="2 3">
    <name type="scientific">Pristionchus mayeri</name>
    <dbReference type="NCBI Taxonomy" id="1317129"/>
    <lineage>
        <taxon>Eukaryota</taxon>
        <taxon>Metazoa</taxon>
        <taxon>Ecdysozoa</taxon>
        <taxon>Nematoda</taxon>
        <taxon>Chromadorea</taxon>
        <taxon>Rhabditida</taxon>
        <taxon>Rhabditina</taxon>
        <taxon>Diplogasteromorpha</taxon>
        <taxon>Diplogasteroidea</taxon>
        <taxon>Neodiplogasteridae</taxon>
        <taxon>Pristionchus</taxon>
    </lineage>
</organism>
<keyword evidence="3" id="KW-1185">Reference proteome</keyword>
<feature type="compositionally biased region" description="Basic residues" evidence="1">
    <location>
        <begin position="66"/>
        <end position="90"/>
    </location>
</feature>
<feature type="non-terminal residue" evidence="2">
    <location>
        <position position="1"/>
    </location>
</feature>
<accession>A0AAN5IG29</accession>
<comment type="caution">
    <text evidence="2">The sequence shown here is derived from an EMBL/GenBank/DDBJ whole genome shotgun (WGS) entry which is preliminary data.</text>
</comment>
<feature type="region of interest" description="Disordered" evidence="1">
    <location>
        <begin position="44"/>
        <end position="90"/>
    </location>
</feature>
<evidence type="ECO:0000256" key="1">
    <source>
        <dbReference type="SAM" id="MobiDB-lite"/>
    </source>
</evidence>
<protein>
    <submittedName>
        <fullName evidence="2">Uncharacterized protein</fullName>
    </submittedName>
</protein>
<dbReference type="Proteomes" id="UP001328107">
    <property type="component" value="Unassembled WGS sequence"/>
</dbReference>
<gene>
    <name evidence="2" type="ORF">PMAYCL1PPCAC_33210</name>
</gene>
<evidence type="ECO:0000313" key="2">
    <source>
        <dbReference type="EMBL" id="GMR63015.1"/>
    </source>
</evidence>
<evidence type="ECO:0000313" key="3">
    <source>
        <dbReference type="Proteomes" id="UP001328107"/>
    </source>
</evidence>